<comment type="caution">
    <text evidence="2">The sequence shown here is derived from an EMBL/GenBank/DDBJ whole genome shotgun (WGS) entry which is preliminary data.</text>
</comment>
<proteinExistence type="predicted"/>
<accession>A0A8J7I2K1</accession>
<keyword evidence="1" id="KW-0732">Signal</keyword>
<dbReference type="EMBL" id="JAECZA010000003">
    <property type="protein sequence ID" value="MBH8571761.1"/>
    <property type="molecule type" value="Genomic_DNA"/>
</dbReference>
<protein>
    <submittedName>
        <fullName evidence="2">Uncharacterized protein</fullName>
    </submittedName>
</protein>
<gene>
    <name evidence="2" type="ORF">I8752_01700</name>
</gene>
<dbReference type="RefSeq" id="WP_214430599.1">
    <property type="nucleotide sequence ID" value="NZ_CAWPUQ010000133.1"/>
</dbReference>
<feature type="chain" id="PRO_5035193435" evidence="1">
    <location>
        <begin position="32"/>
        <end position="108"/>
    </location>
</feature>
<dbReference type="Proteomes" id="UP000662314">
    <property type="component" value="Unassembled WGS sequence"/>
</dbReference>
<dbReference type="AlphaFoldDB" id="A0A8J7I2K1"/>
<evidence type="ECO:0000256" key="1">
    <source>
        <dbReference type="SAM" id="SignalP"/>
    </source>
</evidence>
<name>A0A8J7I2K1_9NOST</name>
<organism evidence="2 3">
    <name type="scientific">Dendronalium phyllosphericum CENA369</name>
    <dbReference type="NCBI Taxonomy" id="1725256"/>
    <lineage>
        <taxon>Bacteria</taxon>
        <taxon>Bacillati</taxon>
        <taxon>Cyanobacteriota</taxon>
        <taxon>Cyanophyceae</taxon>
        <taxon>Nostocales</taxon>
        <taxon>Nostocaceae</taxon>
        <taxon>Dendronalium</taxon>
        <taxon>Dendronalium phyllosphericum</taxon>
    </lineage>
</organism>
<sequence length="108" mass="11996">MKVFFLITKCIFPSGLVLLTSFLLITAKAHAGGSDDPYLSEEERASRVISMPSVLSWDKWENPYISGNSLCRRKNGDVICLPSEMAKKVGANILAPKKPQTLQTIKRQ</sequence>
<keyword evidence="3" id="KW-1185">Reference proteome</keyword>
<evidence type="ECO:0000313" key="3">
    <source>
        <dbReference type="Proteomes" id="UP000662314"/>
    </source>
</evidence>
<reference evidence="2 3" key="1">
    <citation type="journal article" date="2021" name="Int. J. Syst. Evol. Microbiol.">
        <title>Amazonocrinis nigriterrae gen. nov., sp. nov., Atlanticothrix silvestris gen. nov., sp. nov. and Dendronalium phyllosphericum gen. nov., sp. nov., nostocacean cyanobacteria from Brazilian environments.</title>
        <authorList>
            <person name="Alvarenga D.O."/>
            <person name="Andreote A.P.D."/>
            <person name="Branco L.H.Z."/>
            <person name="Delbaje E."/>
            <person name="Cruz R.B."/>
            <person name="Varani A.M."/>
            <person name="Fiore M.F."/>
        </authorList>
    </citation>
    <scope>NUCLEOTIDE SEQUENCE [LARGE SCALE GENOMIC DNA]</scope>
    <source>
        <strain evidence="2 3">CENA369</strain>
    </source>
</reference>
<evidence type="ECO:0000313" key="2">
    <source>
        <dbReference type="EMBL" id="MBH8571761.1"/>
    </source>
</evidence>
<feature type="signal peptide" evidence="1">
    <location>
        <begin position="1"/>
        <end position="31"/>
    </location>
</feature>